<proteinExistence type="predicted"/>
<name>A0A8J3SC20_9ACTN</name>
<evidence type="ECO:0000256" key="1">
    <source>
        <dbReference type="ARBA" id="ARBA00023002"/>
    </source>
</evidence>
<reference evidence="3 4" key="1">
    <citation type="submission" date="2021-01" db="EMBL/GenBank/DDBJ databases">
        <title>Whole genome shotgun sequence of Planobispora siamensis NBRC 107568.</title>
        <authorList>
            <person name="Komaki H."/>
            <person name="Tamura T."/>
        </authorList>
    </citation>
    <scope>NUCLEOTIDE SEQUENCE [LARGE SCALE GENOMIC DNA]</scope>
    <source>
        <strain evidence="3 4">NBRC 107568</strain>
    </source>
</reference>
<sequence>MDTFVPRLDERFSDPGARATPWAVTRRALEEAQLFWLTTVRSDGRPHVTPLVAVWLDEVLHFSTGPDEQKAVNLAGNPHVVLTTGRNEWDRGLDVTVEGEARRVTGRAALERLATAWAAKWDGQWRYRVTDTGFAHDGGGRALVFAVGPAKVLAFAKGDFSQTSYVPAAAAGS</sequence>
<gene>
    <name evidence="3" type="ORF">Psi01_22720</name>
</gene>
<dbReference type="RefSeq" id="WP_204063909.1">
    <property type="nucleotide sequence ID" value="NZ_BOOJ01000022.1"/>
</dbReference>
<protein>
    <recommendedName>
        <fullName evidence="2">Pyridoxamine 5'-phosphate oxidase N-terminal domain-containing protein</fullName>
    </recommendedName>
</protein>
<dbReference type="GO" id="GO:0016627">
    <property type="term" value="F:oxidoreductase activity, acting on the CH-CH group of donors"/>
    <property type="evidence" value="ECO:0007669"/>
    <property type="project" value="TreeGrafter"/>
</dbReference>
<dbReference type="InterPro" id="IPR012349">
    <property type="entry name" value="Split_barrel_FMN-bd"/>
</dbReference>
<keyword evidence="4" id="KW-1185">Reference proteome</keyword>
<dbReference type="Proteomes" id="UP000619788">
    <property type="component" value="Unassembled WGS sequence"/>
</dbReference>
<dbReference type="SUPFAM" id="SSF50475">
    <property type="entry name" value="FMN-binding split barrel"/>
    <property type="match status" value="1"/>
</dbReference>
<organism evidence="3 4">
    <name type="scientific">Planobispora siamensis</name>
    <dbReference type="NCBI Taxonomy" id="936338"/>
    <lineage>
        <taxon>Bacteria</taxon>
        <taxon>Bacillati</taxon>
        <taxon>Actinomycetota</taxon>
        <taxon>Actinomycetes</taxon>
        <taxon>Streptosporangiales</taxon>
        <taxon>Streptosporangiaceae</taxon>
        <taxon>Planobispora</taxon>
    </lineage>
</organism>
<keyword evidence="1" id="KW-0560">Oxidoreductase</keyword>
<evidence type="ECO:0000259" key="2">
    <source>
        <dbReference type="Pfam" id="PF01243"/>
    </source>
</evidence>
<dbReference type="Pfam" id="PF01243">
    <property type="entry name" value="PNPOx_N"/>
    <property type="match status" value="1"/>
</dbReference>
<dbReference type="EMBL" id="BOOJ01000022">
    <property type="protein sequence ID" value="GIH91642.1"/>
    <property type="molecule type" value="Genomic_DNA"/>
</dbReference>
<dbReference type="InterPro" id="IPR052019">
    <property type="entry name" value="F420H2_bilvrd_red/Heme_oxyg"/>
</dbReference>
<dbReference type="PANTHER" id="PTHR35176:SF4">
    <property type="entry name" value="PYRIDOXAMINE 5'-PHOSPHATE OXIDASE-RELATED FMN-BINDING"/>
    <property type="match status" value="1"/>
</dbReference>
<comment type="caution">
    <text evidence="3">The sequence shown here is derived from an EMBL/GenBank/DDBJ whole genome shotgun (WGS) entry which is preliminary data.</text>
</comment>
<dbReference type="GO" id="GO:0005829">
    <property type="term" value="C:cytosol"/>
    <property type="evidence" value="ECO:0007669"/>
    <property type="project" value="TreeGrafter"/>
</dbReference>
<dbReference type="AlphaFoldDB" id="A0A8J3SC20"/>
<evidence type="ECO:0000313" key="4">
    <source>
        <dbReference type="Proteomes" id="UP000619788"/>
    </source>
</evidence>
<evidence type="ECO:0000313" key="3">
    <source>
        <dbReference type="EMBL" id="GIH91642.1"/>
    </source>
</evidence>
<accession>A0A8J3SC20</accession>
<dbReference type="PANTHER" id="PTHR35176">
    <property type="entry name" value="HEME OXYGENASE HI_0854-RELATED"/>
    <property type="match status" value="1"/>
</dbReference>
<dbReference type="GO" id="GO:0070967">
    <property type="term" value="F:coenzyme F420 binding"/>
    <property type="evidence" value="ECO:0007669"/>
    <property type="project" value="TreeGrafter"/>
</dbReference>
<dbReference type="Gene3D" id="2.30.110.10">
    <property type="entry name" value="Electron Transport, Fmn-binding Protein, Chain A"/>
    <property type="match status" value="1"/>
</dbReference>
<dbReference type="InterPro" id="IPR011576">
    <property type="entry name" value="Pyridox_Oxase_N"/>
</dbReference>
<feature type="domain" description="Pyridoxamine 5'-phosphate oxidase N-terminal" evidence="2">
    <location>
        <begin position="26"/>
        <end position="121"/>
    </location>
</feature>